<evidence type="ECO:0000256" key="2">
    <source>
        <dbReference type="SAM" id="Phobius"/>
    </source>
</evidence>
<organism evidence="3 4">
    <name type="scientific">Galdieria partita</name>
    <dbReference type="NCBI Taxonomy" id="83374"/>
    <lineage>
        <taxon>Eukaryota</taxon>
        <taxon>Rhodophyta</taxon>
        <taxon>Bangiophyceae</taxon>
        <taxon>Galdieriales</taxon>
        <taxon>Galdieriaceae</taxon>
        <taxon>Galdieria</taxon>
    </lineage>
</organism>
<accession>A0A9C7Q2L2</accession>
<evidence type="ECO:0000256" key="1">
    <source>
        <dbReference type="ARBA" id="ARBA00023078"/>
    </source>
</evidence>
<evidence type="ECO:0000313" key="3">
    <source>
        <dbReference type="EMBL" id="GJQ14674.1"/>
    </source>
</evidence>
<dbReference type="InterPro" id="IPR023222">
    <property type="entry name" value="PsbQ-like_dom_sf"/>
</dbReference>
<keyword evidence="1" id="KW-0793">Thylakoid</keyword>
<keyword evidence="2" id="KW-1133">Transmembrane helix</keyword>
<evidence type="ECO:0000313" key="4">
    <source>
        <dbReference type="Proteomes" id="UP001061958"/>
    </source>
</evidence>
<sequence>MPHCKSTVYCRECTLTFQYVGAYLSNPLRRTICSSHRRVQTLYWSYKRQTKLQMGHPWQICMLKTTNPMQRKVYLALVTLVGVHCLVSPVFAYNAEMESALVPIIQCRQLLDPVEGYLNNANWDKARTSVNYCTRVLRLKTNMKTVSNLLSEDNLKDKAIEYTVDIDNAMSQLDASAYTPNFIPSDTRGITDQNEKYQTQAKDFYHKVIQELDAFLDLSPAEELKNAQDKASKLVPEVY</sequence>
<dbReference type="Gene3D" id="1.20.120.290">
    <property type="entry name" value="Oxygen-evolving enhancer protein 3 (PsbQ), four-helix up-down bundle"/>
    <property type="match status" value="1"/>
</dbReference>
<dbReference type="Proteomes" id="UP001061958">
    <property type="component" value="Unassembled WGS sequence"/>
</dbReference>
<comment type="caution">
    <text evidence="3">The sequence shown here is derived from an EMBL/GenBank/DDBJ whole genome shotgun (WGS) entry which is preliminary data.</text>
</comment>
<keyword evidence="2" id="KW-0812">Transmembrane</keyword>
<name>A0A9C7Q2L2_9RHOD</name>
<keyword evidence="4" id="KW-1185">Reference proteome</keyword>
<feature type="transmembrane region" description="Helical" evidence="2">
    <location>
        <begin position="73"/>
        <end position="93"/>
    </location>
</feature>
<proteinExistence type="predicted"/>
<reference evidence="3" key="1">
    <citation type="journal article" date="2022" name="Proc. Natl. Acad. Sci. U.S.A.">
        <title>Life cycle and functional genomics of the unicellular red alga Galdieria for elucidating algal and plant evolution and industrial use.</title>
        <authorList>
            <person name="Hirooka S."/>
            <person name="Itabashi T."/>
            <person name="Ichinose T.M."/>
            <person name="Onuma R."/>
            <person name="Fujiwara T."/>
            <person name="Yamashita S."/>
            <person name="Jong L.W."/>
            <person name="Tomita R."/>
            <person name="Iwane A.H."/>
            <person name="Miyagishima S.Y."/>
        </authorList>
    </citation>
    <scope>NUCLEOTIDE SEQUENCE</scope>
    <source>
        <strain evidence="3">NBRC 102759</strain>
    </source>
</reference>
<reference evidence="3" key="2">
    <citation type="submission" date="2022-01" db="EMBL/GenBank/DDBJ databases">
        <authorList>
            <person name="Hirooka S."/>
            <person name="Miyagishima S.Y."/>
        </authorList>
    </citation>
    <scope>NUCLEOTIDE SEQUENCE</scope>
    <source>
        <strain evidence="3">NBRC 102759</strain>
    </source>
</reference>
<dbReference type="OrthoDB" id="2825at2759"/>
<keyword evidence="2" id="KW-0472">Membrane</keyword>
<gene>
    <name evidence="3" type="ORF">GpartN1_g6465.t1</name>
</gene>
<dbReference type="EMBL" id="BQMJ01000058">
    <property type="protein sequence ID" value="GJQ14674.1"/>
    <property type="molecule type" value="Genomic_DNA"/>
</dbReference>
<dbReference type="SUPFAM" id="SSF101112">
    <property type="entry name" value="Oxygen-evolving enhancer protein 3"/>
    <property type="match status" value="1"/>
</dbReference>
<dbReference type="AlphaFoldDB" id="A0A9C7Q2L2"/>
<protein>
    <submittedName>
        <fullName evidence="3">Uncharacterized protein</fullName>
    </submittedName>
</protein>